<dbReference type="Proteomes" id="UP000215914">
    <property type="component" value="Chromosome 13"/>
</dbReference>
<dbReference type="AlphaFoldDB" id="A0A251SV46"/>
<evidence type="ECO:0000313" key="2">
    <source>
        <dbReference type="Proteomes" id="UP000215914"/>
    </source>
</evidence>
<name>A0A251SV46_HELAN</name>
<evidence type="ECO:0000313" key="1">
    <source>
        <dbReference type="EMBL" id="OTG02700.1"/>
    </source>
</evidence>
<dbReference type="EMBL" id="CM007902">
    <property type="protein sequence ID" value="OTG02700.1"/>
    <property type="molecule type" value="Genomic_DNA"/>
</dbReference>
<protein>
    <submittedName>
        <fullName evidence="1">Uncharacterized protein</fullName>
    </submittedName>
</protein>
<reference evidence="2" key="1">
    <citation type="journal article" date="2017" name="Nature">
        <title>The sunflower genome provides insights into oil metabolism, flowering and Asterid evolution.</title>
        <authorList>
            <person name="Badouin H."/>
            <person name="Gouzy J."/>
            <person name="Grassa C.J."/>
            <person name="Murat F."/>
            <person name="Staton S.E."/>
            <person name="Cottret L."/>
            <person name="Lelandais-Briere C."/>
            <person name="Owens G.L."/>
            <person name="Carrere S."/>
            <person name="Mayjonade B."/>
            <person name="Legrand L."/>
            <person name="Gill N."/>
            <person name="Kane N.C."/>
            <person name="Bowers J.E."/>
            <person name="Hubner S."/>
            <person name="Bellec A."/>
            <person name="Berard A."/>
            <person name="Berges H."/>
            <person name="Blanchet N."/>
            <person name="Boniface M.C."/>
            <person name="Brunel D."/>
            <person name="Catrice O."/>
            <person name="Chaidir N."/>
            <person name="Claudel C."/>
            <person name="Donnadieu C."/>
            <person name="Faraut T."/>
            <person name="Fievet G."/>
            <person name="Helmstetter N."/>
            <person name="King M."/>
            <person name="Knapp S.J."/>
            <person name="Lai Z."/>
            <person name="Le Paslier M.C."/>
            <person name="Lippi Y."/>
            <person name="Lorenzon L."/>
            <person name="Mandel J.R."/>
            <person name="Marage G."/>
            <person name="Marchand G."/>
            <person name="Marquand E."/>
            <person name="Bret-Mestries E."/>
            <person name="Morien E."/>
            <person name="Nambeesan S."/>
            <person name="Nguyen T."/>
            <person name="Pegot-Espagnet P."/>
            <person name="Pouilly N."/>
            <person name="Raftis F."/>
            <person name="Sallet E."/>
            <person name="Schiex T."/>
            <person name="Thomas J."/>
            <person name="Vandecasteele C."/>
            <person name="Vares D."/>
            <person name="Vear F."/>
            <person name="Vautrin S."/>
            <person name="Crespi M."/>
            <person name="Mangin B."/>
            <person name="Burke J.M."/>
            <person name="Salse J."/>
            <person name="Munos S."/>
            <person name="Vincourt P."/>
            <person name="Rieseberg L.H."/>
            <person name="Langlade N.B."/>
        </authorList>
    </citation>
    <scope>NUCLEOTIDE SEQUENCE [LARGE SCALE GENOMIC DNA]</scope>
    <source>
        <strain evidence="2">cv. SF193</strain>
    </source>
</reference>
<gene>
    <name evidence="1" type="ORF">HannXRQ_Chr13g0415991</name>
</gene>
<keyword evidence="2" id="KW-1185">Reference proteome</keyword>
<proteinExistence type="predicted"/>
<organism evidence="1 2">
    <name type="scientific">Helianthus annuus</name>
    <name type="common">Common sunflower</name>
    <dbReference type="NCBI Taxonomy" id="4232"/>
    <lineage>
        <taxon>Eukaryota</taxon>
        <taxon>Viridiplantae</taxon>
        <taxon>Streptophyta</taxon>
        <taxon>Embryophyta</taxon>
        <taxon>Tracheophyta</taxon>
        <taxon>Spermatophyta</taxon>
        <taxon>Magnoliopsida</taxon>
        <taxon>eudicotyledons</taxon>
        <taxon>Gunneridae</taxon>
        <taxon>Pentapetalae</taxon>
        <taxon>asterids</taxon>
        <taxon>campanulids</taxon>
        <taxon>Asterales</taxon>
        <taxon>Asteraceae</taxon>
        <taxon>Asteroideae</taxon>
        <taxon>Heliantheae alliance</taxon>
        <taxon>Heliantheae</taxon>
        <taxon>Helianthus</taxon>
    </lineage>
</organism>
<dbReference type="InParanoid" id="A0A251SV46"/>
<sequence>MIFYKIPDLLLNFIDYSRANGNRQSSHSLLLTPAVPPSPLESPAYDHRFLQRNKETTTYMRGTAALSRAKNTFNNINPVKPSWVATLTPKKVKDDGFEKTQEMKKEEVDPIVTFSKPPPVPPVLGPLVLLSLWETWSTRDDN</sequence>
<accession>A0A251SV46</accession>